<dbReference type="Proteomes" id="UP000604046">
    <property type="component" value="Unassembled WGS sequence"/>
</dbReference>
<dbReference type="InterPro" id="IPR012337">
    <property type="entry name" value="RNaseH-like_sf"/>
</dbReference>
<feature type="compositionally biased region" description="Basic and acidic residues" evidence="2">
    <location>
        <begin position="876"/>
        <end position="895"/>
    </location>
</feature>
<dbReference type="EMBL" id="CAJNDS010002736">
    <property type="protein sequence ID" value="CAE7578764.1"/>
    <property type="molecule type" value="Genomic_DNA"/>
</dbReference>
<dbReference type="GO" id="GO:0003676">
    <property type="term" value="F:nucleic acid binding"/>
    <property type="evidence" value="ECO:0007669"/>
    <property type="project" value="InterPro"/>
</dbReference>
<dbReference type="InterPro" id="IPR036397">
    <property type="entry name" value="RNaseH_sf"/>
</dbReference>
<feature type="region of interest" description="Disordered" evidence="2">
    <location>
        <begin position="2309"/>
        <end position="2333"/>
    </location>
</feature>
<feature type="compositionally biased region" description="Basic and acidic residues" evidence="2">
    <location>
        <begin position="1306"/>
        <end position="1318"/>
    </location>
</feature>
<sequence>MSRGRDSHGGSGGADGRARSDNARGIEASRPESAGPVIDRRIENRCIVLEQQVTKITSQLQGLTTVNERIVRENASLLSEIESMKGENKGVTESVVRMIRDNRDEVSKMRADLDLRSREMLELKEKNEQLEATVREYERRLEQVKRNDSIKAELDSMWNRIGEIAKQSSEYAMPAPAAGGASNAGSARPSAGATPAPSSFGDRREHGRKDRQGDGGLLGEETRIRRCPVCVRQAEMMIACHGCGREVCGNCYEYHDDLCMLCSTDRRGCDAGGYAGTGLPRPQSGRDHEGDDARFRNPIGGGYSKFKDTRGMEKCNEISIAKEPSSGEVGLWLGDVAHTAKAAYLYDGDYAYTQVLKVRERSEAMIDMELKYPALENQLFSGLKRAIKSESLSAKVKMEMYKTQQVGDGKPMTAMRLLTLIVKHVEIPIAKESQVLYDGLSSTKVMHFPGKPEEEALEEFMTRWDLAHTNLVGLKGNTWSEQQLGWMLHSKVQRVQVLNHDIEAWRLLPDEAKTHTWLRKRIKDRLEMWRADKNIDEASMRVSRQAFTSGYAAMPAQQGSYRVYAAMPVVRQGDDSAEGTLRGILVTTAGRERAKKGNRRVKGLGSDETGIAGLDICYWKGHTADKMVRKCKNVHKKGYEHDVKRYPVIEEAKARLRGISLAEEVVLDILAGEQGEEGKDASRLADRIVEECRRIGIVDERFRVDSREDSQPAASAQHCLPPVMRRWMIDSGCAMDLIAEADLTQDEKDMAIEAKKVRFNTANGNTTSKQEICMDIQGMPETMRIRMLESTPAVLSMGRRCMKMGYSFHWLAGANPVFVKPDSSLIVLKVIGDIPYMVDRTSTVVSENERSDYHIYPAMPAPLAIELPVRGNSSPRKIEEKQDECSPKSVDSDTDRDTEEEPIGKVTNDDGRLLDKWMLTGGKTVAEWIDWVDKCNEGESRDAEKDLWTGKTMFKIEGLTFEGADAGEAVQSDSAKVRKHILNRMAADENAGLDDLMMMLDKNIGTGGEAETLVEMARSRNGPERWGYSFISWAQKQECRDDDIIILRVCMLVVIGKARHRRLRAPTMCLIEQPQDPETYWDDTPEGGYASLWATEEWDRTSAILGTKLFSFDQGPMGHSRKKPTTIATDAELIGWAVNLRGQGTGATNDSSDRSKGEMSESQNWAEWAPGLVRAVKETMRKHYRVSSVTGREIDEKNRETTIERDDGDGRLRTTFYCAACKADSSGVCGFCERILSPEQIEAGQSARNMTDVEFQLIRGMKKNPDDGLQIAEQVVAAPGEEESAENGGELDFDIDLPGIADEEQARKGVEEHQKDDSAGDMGEVEQAEAEVGPADQVRVADRLGEGKGSSKTVSIRRARYSPEYAKSAEHLLTHLPKNMHCVACRQGKAINVPFNRGEGITDKGAEKFGERVTADTIVLRSNKDKGIRGENNAIVMFDFKTQWIHCTPVKSRGTDEFVRASNEFRGPDTVVHLYADGAGEFSKACDIIGTCRATSTPGLPRTNSIAELKVKEVIYGGRVLLRQAGLEPKWWPYAVQTFCFHRNVQQVDGVSPYGKRHGNEQDKVKLIPFGALVNYLPIAEKPRRAGKEDTALPERGDPENDALEILGADEDVSSMALPSETKETKEQRSQREEELREIDRRALDMVMTQDFDVQHAKDVILKFTSIERGIAKNSRSMATGRGFIVLGLYAYGGKIGITNSAKEYPGIAMVCCELIAKCFPEATFTTVIVSVGTRMGPHKDKFNESQTYNFVVPISERAGEAMIWTEEEQCANESGDAAGIEKEVLPGKWIWGRTRKVDSGLKFNPRVWHATEDALAPEDRVIAVGYTLAAGKKASIDDKWKLMRLGFRLDEHFATLADSLCQAACADDGEVGEEYMDHDAEEEQAYAMASKAKFDTPTSPGLFLGYALQPGGVPSGDYIVVELAHLYHGWTVPSIHRVKRIVLDEEMPNYFPMQAVADRKSRIMTATRADALARLELEREGQQGEETEEIFAEERRVRADVMRQIKCDDQHLQNGDFWEHDEIDHSWTLHHILPRKELCTPGEEVKGTGGPGDRELGPRRRTWIVYADGTSEVLDEDRMKGKKKITKKWTGCTTFWEKGEPEGEIDAEAKERARGEKATGIRGVGLDYEQDMPRIERPYARSHKPNSISSAEWNRMSPGQRLRYIEGDKERIIRGERPPSAVRGQEGIGPRPAEIGVREWMEKITDHGQDFSPQEYRWDPPSGMPEGGRVWAVRNNRATSYRFYGGRDKRRLELWWRVTRSANTGEVLESIEYDSCIQAEMMRNRGRYRFVVPRDIITEFWYIPDGGEDRRIRDRGEPAEPAAPASRMGDTEEVTKTINQLCSTAGIARTPSDNIIGEIMRELGEQPKVQVMGVGIEDIGDNGGENVSWISGEGCVIGEGVTDVVIAIDASSEGMRVEVDRKASGWRREEGLDSTREARERVFGNVEKVITDANSRGIVATTIWIGGKSRLADETIVRMALAWDMWIVRSDGCMLGMNDGVDASCYIGMVTPCMMNAIAADMLACDHMPRDHELMSHMVRTSDTKMDVQREQERKAIREMIKVIEDVIDICGEEEGDSVSMACEEHEGEYLGYGSSMVTLDVENYAAAAAEDGAPYISREDLRVILVDGDDIGKVMMMKPNSRRTRHSTGGAAVAYPGEELEVGDMNSDGWVVVLTGERENSDTDRRHDQDREESAGFDDQSDVFDSEGWTLSDLEEEREPVDEAFFRAGHAETINLETMEKGECKIVMWEAERNALVLELKDDIHVPLIGYTWVRTGIAYPEDPGTSVRVSALGQLVAETMCDVIGYEVPSLILTSMTLCFACFMNKHTTPVDNLIRQGYQNEEEEYGDGIVAVPAIQVDADQEDSWEEVAEDGDCDSTDETAGECEPLMATIIEDEEEDIEEVFGLVARPVTKAERAINSKARAALDKEWKKLMDQVVWIMEEVRSWKDVQREAMDRGEIAHVGRWEKLAKRIKLEEPRSMGRYLGCLHTASAIPFRSPFEPRHEWTKIIEPKKEPPNFVGKAEAKDDSPDEIRILRYDVTDFMKQCVDRYQELCSTAYPKPLDKAKTPYLDESRPEFDENPVDDKVNEIMGIAKYELPDDGPGVLKEHAPAVLMKILYGARVGRYDLLRPVQVLASRLTTWTHLCDKRMHRLISYINETTTTSLYGWVGDRIGDIRLVLYCDADLASDKNDHRSTSGVYLCLQGTGGG</sequence>
<comment type="caution">
    <text evidence="3">The sequence shown here is derived from an EMBL/GenBank/DDBJ whole genome shotgun (WGS) entry which is preliminary data.</text>
</comment>
<organism evidence="3 4">
    <name type="scientific">Symbiodinium natans</name>
    <dbReference type="NCBI Taxonomy" id="878477"/>
    <lineage>
        <taxon>Eukaryota</taxon>
        <taxon>Sar</taxon>
        <taxon>Alveolata</taxon>
        <taxon>Dinophyceae</taxon>
        <taxon>Suessiales</taxon>
        <taxon>Symbiodiniaceae</taxon>
        <taxon>Symbiodinium</taxon>
    </lineage>
</organism>
<dbReference type="SUPFAM" id="SSF53098">
    <property type="entry name" value="Ribonuclease H-like"/>
    <property type="match status" value="1"/>
</dbReference>
<keyword evidence="4" id="KW-1185">Reference proteome</keyword>
<feature type="region of interest" description="Disordered" evidence="2">
    <location>
        <begin position="873"/>
        <end position="907"/>
    </location>
</feature>
<feature type="compositionally biased region" description="Basic and acidic residues" evidence="2">
    <location>
        <begin position="16"/>
        <end position="30"/>
    </location>
</feature>
<reference evidence="3" key="1">
    <citation type="submission" date="2021-02" db="EMBL/GenBank/DDBJ databases">
        <authorList>
            <person name="Dougan E. K."/>
            <person name="Rhodes N."/>
            <person name="Thang M."/>
            <person name="Chan C."/>
        </authorList>
    </citation>
    <scope>NUCLEOTIDE SEQUENCE</scope>
</reference>
<protein>
    <submittedName>
        <fullName evidence="3">RE2 protein</fullName>
    </submittedName>
</protein>
<keyword evidence="1" id="KW-0175">Coiled coil</keyword>
<name>A0A812UUF6_9DINO</name>
<feature type="region of interest" description="Disordered" evidence="2">
    <location>
        <begin position="1"/>
        <end position="37"/>
    </location>
</feature>
<feature type="region of interest" description="Disordered" evidence="2">
    <location>
        <begin position="174"/>
        <end position="217"/>
    </location>
</feature>
<evidence type="ECO:0000256" key="2">
    <source>
        <dbReference type="SAM" id="MobiDB-lite"/>
    </source>
</evidence>
<feature type="coiled-coil region" evidence="1">
    <location>
        <begin position="113"/>
        <end position="147"/>
    </location>
</feature>
<feature type="compositionally biased region" description="Basic and acidic residues" evidence="2">
    <location>
        <begin position="201"/>
        <end position="213"/>
    </location>
</feature>
<evidence type="ECO:0000256" key="1">
    <source>
        <dbReference type="SAM" id="Coils"/>
    </source>
</evidence>
<accession>A0A812UUF6</accession>
<feature type="compositionally biased region" description="Basic and acidic residues" evidence="2">
    <location>
        <begin position="2678"/>
        <end position="2696"/>
    </location>
</feature>
<feature type="compositionally biased region" description="Low complexity" evidence="2">
    <location>
        <begin position="174"/>
        <end position="193"/>
    </location>
</feature>
<dbReference type="Gene3D" id="3.30.420.10">
    <property type="entry name" value="Ribonuclease H-like superfamily/Ribonuclease H"/>
    <property type="match status" value="1"/>
</dbReference>
<gene>
    <name evidence="3" type="primary">RE2</name>
    <name evidence="3" type="ORF">SNAT2548_LOCUS33022</name>
</gene>
<feature type="region of interest" description="Disordered" evidence="2">
    <location>
        <begin position="1306"/>
        <end position="1333"/>
    </location>
</feature>
<evidence type="ECO:0000313" key="4">
    <source>
        <dbReference type="Proteomes" id="UP000604046"/>
    </source>
</evidence>
<proteinExistence type="predicted"/>
<feature type="region of interest" description="Disordered" evidence="2">
    <location>
        <begin position="1144"/>
        <end position="1163"/>
    </location>
</feature>
<feature type="region of interest" description="Disordered" evidence="2">
    <location>
        <begin position="2678"/>
        <end position="2704"/>
    </location>
</feature>
<feature type="compositionally biased region" description="Basic and acidic residues" evidence="2">
    <location>
        <begin position="2309"/>
        <end position="2319"/>
    </location>
</feature>
<evidence type="ECO:0000313" key="3">
    <source>
        <dbReference type="EMBL" id="CAE7578764.1"/>
    </source>
</evidence>